<keyword evidence="5 9" id="KW-0169">Cobalamin biosynthesis</keyword>
<keyword evidence="11" id="KW-1185">Reference proteome</keyword>
<dbReference type="AlphaFoldDB" id="A0A239ILU7"/>
<evidence type="ECO:0000256" key="4">
    <source>
        <dbReference type="ARBA" id="ARBA00022475"/>
    </source>
</evidence>
<dbReference type="OrthoDB" id="9811967at2"/>
<dbReference type="EMBL" id="FZOU01000003">
    <property type="protein sequence ID" value="SNS94362.1"/>
    <property type="molecule type" value="Genomic_DNA"/>
</dbReference>
<sequence>MKPVILLPLAYAADRIAGDPEWFPHPVRLIGHAISQGETMLRYDGEGDRVALAKGATLALAVVASSYCLSAAAIELARRRSAVLGSFVEVLLAWTCLAARNLEQEATSVADALTTGDLPCARTRLARIVGRDTASLDECEISRAVIETLAESASDGVVAPMFYMALGGVPLAMAYKAVNTLDSMIGHADARYLYFGKFAARLDDAANLLPARLTALAIAMASPAPKRALDIWHRDGYKHKSPNAGQPEAAISGALAVRLGGANTYAGELIESPVMGAEFIAPNLDSARRAIRLTTAASLLGLAAAMLLAAGAARRCAR</sequence>
<dbReference type="RefSeq" id="WP_089408291.1">
    <property type="nucleotide sequence ID" value="NZ_FZOU01000003.1"/>
</dbReference>
<keyword evidence="8 9" id="KW-0472">Membrane</keyword>
<protein>
    <recommendedName>
        <fullName evidence="9">Cobalamin biosynthesis protein CobD</fullName>
    </recommendedName>
</protein>
<dbReference type="UniPathway" id="UPA00148"/>
<dbReference type="PANTHER" id="PTHR34308:SF1">
    <property type="entry name" value="COBALAMIN BIOSYNTHESIS PROTEIN CBIB"/>
    <property type="match status" value="1"/>
</dbReference>
<dbReference type="InterPro" id="IPR004485">
    <property type="entry name" value="Cobalamin_biosynth_CobD/CbiB"/>
</dbReference>
<dbReference type="GO" id="GO:0048472">
    <property type="term" value="F:threonine-phosphate decarboxylase activity"/>
    <property type="evidence" value="ECO:0007669"/>
    <property type="project" value="InterPro"/>
</dbReference>
<evidence type="ECO:0000256" key="7">
    <source>
        <dbReference type="ARBA" id="ARBA00022989"/>
    </source>
</evidence>
<evidence type="ECO:0000256" key="3">
    <source>
        <dbReference type="ARBA" id="ARBA00006263"/>
    </source>
</evidence>
<evidence type="ECO:0000256" key="6">
    <source>
        <dbReference type="ARBA" id="ARBA00022692"/>
    </source>
</evidence>
<dbReference type="PANTHER" id="PTHR34308">
    <property type="entry name" value="COBALAMIN BIOSYNTHESIS PROTEIN CBIB"/>
    <property type="match status" value="1"/>
</dbReference>
<evidence type="ECO:0000313" key="10">
    <source>
        <dbReference type="EMBL" id="SNS94362.1"/>
    </source>
</evidence>
<evidence type="ECO:0000256" key="8">
    <source>
        <dbReference type="ARBA" id="ARBA00023136"/>
    </source>
</evidence>
<proteinExistence type="inferred from homology"/>
<evidence type="ECO:0000313" key="11">
    <source>
        <dbReference type="Proteomes" id="UP000198356"/>
    </source>
</evidence>
<dbReference type="Pfam" id="PF03186">
    <property type="entry name" value="CobD_Cbib"/>
    <property type="match status" value="1"/>
</dbReference>
<dbReference type="NCBIfam" id="TIGR00380">
    <property type="entry name" value="cobal_cbiB"/>
    <property type="match status" value="1"/>
</dbReference>
<keyword evidence="4 9" id="KW-1003">Cell membrane</keyword>
<name>A0A239ILU7_9BACT</name>
<feature type="transmembrane region" description="Helical" evidence="9">
    <location>
        <begin position="293"/>
        <end position="313"/>
    </location>
</feature>
<evidence type="ECO:0000256" key="5">
    <source>
        <dbReference type="ARBA" id="ARBA00022573"/>
    </source>
</evidence>
<reference evidence="10 11" key="1">
    <citation type="submission" date="2017-06" db="EMBL/GenBank/DDBJ databases">
        <authorList>
            <person name="Kim H.J."/>
            <person name="Triplett B.A."/>
        </authorList>
    </citation>
    <scope>NUCLEOTIDE SEQUENCE [LARGE SCALE GENOMIC DNA]</scope>
    <source>
        <strain evidence="10 11">DSM 18704</strain>
    </source>
</reference>
<evidence type="ECO:0000256" key="9">
    <source>
        <dbReference type="HAMAP-Rule" id="MF_00024"/>
    </source>
</evidence>
<evidence type="ECO:0000256" key="1">
    <source>
        <dbReference type="ARBA" id="ARBA00004651"/>
    </source>
</evidence>
<keyword evidence="7 9" id="KW-1133">Transmembrane helix</keyword>
<organism evidence="10 11">
    <name type="scientific">Granulicella rosea</name>
    <dbReference type="NCBI Taxonomy" id="474952"/>
    <lineage>
        <taxon>Bacteria</taxon>
        <taxon>Pseudomonadati</taxon>
        <taxon>Acidobacteriota</taxon>
        <taxon>Terriglobia</taxon>
        <taxon>Terriglobales</taxon>
        <taxon>Acidobacteriaceae</taxon>
        <taxon>Granulicella</taxon>
    </lineage>
</organism>
<dbReference type="Proteomes" id="UP000198356">
    <property type="component" value="Unassembled WGS sequence"/>
</dbReference>
<comment type="similarity">
    <text evidence="3 9">Belongs to the CobD/CbiB family.</text>
</comment>
<gene>
    <name evidence="9" type="primary">cobD</name>
    <name evidence="10" type="ORF">SAMN05421770_103168</name>
</gene>
<comment type="subcellular location">
    <subcellularLocation>
        <location evidence="1 9">Cell membrane</location>
        <topology evidence="1 9">Multi-pass membrane protein</topology>
    </subcellularLocation>
</comment>
<comment type="function">
    <text evidence="9">Converts cobyric acid to cobinamide by the addition of aminopropanol on the F carboxylic group.</text>
</comment>
<dbReference type="GO" id="GO:0015420">
    <property type="term" value="F:ABC-type vitamin B12 transporter activity"/>
    <property type="evidence" value="ECO:0007669"/>
    <property type="project" value="UniProtKB-UniRule"/>
</dbReference>
<dbReference type="GO" id="GO:0009236">
    <property type="term" value="P:cobalamin biosynthetic process"/>
    <property type="evidence" value="ECO:0007669"/>
    <property type="project" value="UniProtKB-UniRule"/>
</dbReference>
<comment type="pathway">
    <text evidence="2 9">Cofactor biosynthesis; adenosylcobalamin biosynthesis.</text>
</comment>
<dbReference type="HAMAP" id="MF_00024">
    <property type="entry name" value="CobD_CbiB"/>
    <property type="match status" value="1"/>
</dbReference>
<evidence type="ECO:0000256" key="2">
    <source>
        <dbReference type="ARBA" id="ARBA00004953"/>
    </source>
</evidence>
<dbReference type="GO" id="GO:0005886">
    <property type="term" value="C:plasma membrane"/>
    <property type="evidence" value="ECO:0007669"/>
    <property type="project" value="UniProtKB-SubCell"/>
</dbReference>
<keyword evidence="6 9" id="KW-0812">Transmembrane</keyword>
<accession>A0A239ILU7</accession>
<comment type="caution">
    <text evidence="9">Lacks conserved residue(s) required for the propagation of feature annotation.</text>
</comment>